<feature type="domain" description="Flavodoxin-like fold" evidence="2">
    <location>
        <begin position="4"/>
        <end position="161"/>
    </location>
</feature>
<sequence>MTDTTLILCFHPDLGRSYTNRTLLESVKDLPGIEIVDLYGAYPSDQVDTKLEVQRLLSAQRLVLQFPVQWYSTPALLKTWQDSVLTRMYYIAYESEGRHLEGLPVMLVATAGNSPESYCETGSNGFDLEQLMHPLRATAHRCQWSWHEPFQVYRANKLSVAELDMIAIRYRARIKRFQCTKLR</sequence>
<dbReference type="SUPFAM" id="SSF52218">
    <property type="entry name" value="Flavoproteins"/>
    <property type="match status" value="1"/>
</dbReference>
<dbReference type="EC" id="1.6.99.-" evidence="3"/>
<dbReference type="RefSeq" id="WP_150769523.1">
    <property type="nucleotide sequence ID" value="NZ_CABVIY010000002.1"/>
</dbReference>
<reference evidence="3 4" key="1">
    <citation type="submission" date="2019-09" db="EMBL/GenBank/DDBJ databases">
        <authorList>
            <person name="Chandra G."/>
            <person name="Truman W A."/>
        </authorList>
    </citation>
    <scope>NUCLEOTIDE SEQUENCE [LARGE SCALE GENOMIC DNA]</scope>
    <source>
        <strain evidence="3">PS918</strain>
    </source>
</reference>
<dbReference type="PANTHER" id="PTHR47307">
    <property type="entry name" value="GLUTATHIONE-REGULATED POTASSIUM-EFFLUX SYSTEM ANCILLARY PROTEIN KEFG"/>
    <property type="match status" value="1"/>
</dbReference>
<dbReference type="PANTHER" id="PTHR47307:SF1">
    <property type="entry name" value="GLUTATHIONE-REGULATED POTASSIUM-EFFLUX SYSTEM ANCILLARY PROTEIN KEFG"/>
    <property type="match status" value="1"/>
</dbReference>
<dbReference type="InterPro" id="IPR003680">
    <property type="entry name" value="Flavodoxin_fold"/>
</dbReference>
<dbReference type="GO" id="GO:0009055">
    <property type="term" value="F:electron transfer activity"/>
    <property type="evidence" value="ECO:0007669"/>
    <property type="project" value="TreeGrafter"/>
</dbReference>
<evidence type="ECO:0000256" key="1">
    <source>
        <dbReference type="ARBA" id="ARBA00023002"/>
    </source>
</evidence>
<evidence type="ECO:0000313" key="3">
    <source>
        <dbReference type="EMBL" id="VVP72169.1"/>
    </source>
</evidence>
<dbReference type="Proteomes" id="UP000326611">
    <property type="component" value="Unassembled WGS sequence"/>
</dbReference>
<gene>
    <name evidence="3" type="primary">ywrO</name>
    <name evidence="3" type="ORF">PS918_01358</name>
</gene>
<dbReference type="GO" id="GO:0003955">
    <property type="term" value="F:NAD(P)H dehydrogenase (quinone) activity"/>
    <property type="evidence" value="ECO:0007669"/>
    <property type="project" value="TreeGrafter"/>
</dbReference>
<protein>
    <submittedName>
        <fullName evidence="3">General stress protein 14</fullName>
        <ecNumber evidence="3">1.6.99.-</ecNumber>
    </submittedName>
</protein>
<keyword evidence="1 3" id="KW-0560">Oxidoreductase</keyword>
<dbReference type="InterPro" id="IPR029039">
    <property type="entry name" value="Flavoprotein-like_sf"/>
</dbReference>
<dbReference type="InterPro" id="IPR046980">
    <property type="entry name" value="KefG/KefF"/>
</dbReference>
<dbReference type="OrthoDB" id="9798454at2"/>
<proteinExistence type="predicted"/>
<dbReference type="Gene3D" id="3.40.50.360">
    <property type="match status" value="1"/>
</dbReference>
<evidence type="ECO:0000313" key="4">
    <source>
        <dbReference type="Proteomes" id="UP000326611"/>
    </source>
</evidence>
<dbReference type="GO" id="GO:0010181">
    <property type="term" value="F:FMN binding"/>
    <property type="evidence" value="ECO:0007669"/>
    <property type="project" value="TreeGrafter"/>
</dbReference>
<dbReference type="Pfam" id="PF02525">
    <property type="entry name" value="Flavodoxin_2"/>
    <property type="match status" value="1"/>
</dbReference>
<accession>A0A5E7RDH2</accession>
<evidence type="ECO:0000259" key="2">
    <source>
        <dbReference type="Pfam" id="PF02525"/>
    </source>
</evidence>
<dbReference type="AlphaFoldDB" id="A0A5E7RDH2"/>
<name>A0A5E7RDH2_PSEFL</name>
<organism evidence="3 4">
    <name type="scientific">Pseudomonas fluorescens</name>
    <dbReference type="NCBI Taxonomy" id="294"/>
    <lineage>
        <taxon>Bacteria</taxon>
        <taxon>Pseudomonadati</taxon>
        <taxon>Pseudomonadota</taxon>
        <taxon>Gammaproteobacteria</taxon>
        <taxon>Pseudomonadales</taxon>
        <taxon>Pseudomonadaceae</taxon>
        <taxon>Pseudomonas</taxon>
    </lineage>
</organism>
<dbReference type="EMBL" id="CABVIY010000002">
    <property type="protein sequence ID" value="VVP72169.1"/>
    <property type="molecule type" value="Genomic_DNA"/>
</dbReference>